<dbReference type="GO" id="GO:0005275">
    <property type="term" value="F:amine transmembrane transporter activity"/>
    <property type="evidence" value="ECO:0007669"/>
    <property type="project" value="TreeGrafter"/>
</dbReference>
<evidence type="ECO:0000256" key="4">
    <source>
        <dbReference type="ARBA" id="ARBA00023136"/>
    </source>
</evidence>
<dbReference type="PANTHER" id="PTHR47737:SF1">
    <property type="entry name" value="GLYCINE BETAINE_PROLINE BETAINE TRANSPORT SYSTEM PERMEASE PROTEIN PROW"/>
    <property type="match status" value="1"/>
</dbReference>
<dbReference type="AlphaFoldDB" id="A0A9X3WHR7"/>
<accession>A0A9X3WHR7</accession>
<name>A0A9X3WHR7_9BACI</name>
<gene>
    <name evidence="8" type="ORF">NC799_10130</name>
</gene>
<evidence type="ECO:0000256" key="3">
    <source>
        <dbReference type="ARBA" id="ARBA00022475"/>
    </source>
</evidence>
<proteinExistence type="predicted"/>
<feature type="signal peptide" evidence="6">
    <location>
        <begin position="1"/>
        <end position="22"/>
    </location>
</feature>
<sequence length="321" mass="34675">MFKLTWKHLGLLAVLALSLVLAACGSAEEETDDNGGADSGEATEETNDTNSEDSASEGVALGNEELELVYVTWDSEVASTNVIAEVLRNQGYDVTVTPLDNSYMWQSVAQGETDGMVAAWLPATHADLYEEYKDQVVDLGENLTGAKIGLVVPEYMDATTIGDLANYADELDGKITGIEPGAGVVKAAEKAVEDYGLEDFEVQPSSSGAMATSLGEAISNEEPIVVTGWTPHWMFAQYDLKYLEDPKGSFGGEEYIGTMVRKGLEEDSPAAYQILDQFNWTPADMEAVMLDIQNGTEPEEAAKAWVEDNQDKVSEWVAGLE</sequence>
<feature type="chain" id="PRO_5040732880" evidence="6">
    <location>
        <begin position="23"/>
        <end position="321"/>
    </location>
</feature>
<dbReference type="GO" id="GO:0015226">
    <property type="term" value="F:carnitine transmembrane transporter activity"/>
    <property type="evidence" value="ECO:0007669"/>
    <property type="project" value="TreeGrafter"/>
</dbReference>
<dbReference type="Gene3D" id="3.40.190.100">
    <property type="entry name" value="Glycine betaine-binding periplasmic protein, domain 2"/>
    <property type="match status" value="1"/>
</dbReference>
<keyword evidence="2" id="KW-0813">Transport</keyword>
<dbReference type="GO" id="GO:0031460">
    <property type="term" value="P:glycine betaine transport"/>
    <property type="evidence" value="ECO:0007669"/>
    <property type="project" value="TreeGrafter"/>
</dbReference>
<dbReference type="EMBL" id="JAMQKC010000007">
    <property type="protein sequence ID" value="MDC3417271.1"/>
    <property type="molecule type" value="Genomic_DNA"/>
</dbReference>
<evidence type="ECO:0000313" key="9">
    <source>
        <dbReference type="Proteomes" id="UP001145069"/>
    </source>
</evidence>
<keyword evidence="6" id="KW-0732">Signal</keyword>
<keyword evidence="4" id="KW-0472">Membrane</keyword>
<feature type="domain" description="ABC-type glycine betaine transport system substrate-binding" evidence="7">
    <location>
        <begin position="66"/>
        <end position="307"/>
    </location>
</feature>
<feature type="region of interest" description="Disordered" evidence="5">
    <location>
        <begin position="28"/>
        <end position="57"/>
    </location>
</feature>
<dbReference type="PROSITE" id="PS51257">
    <property type="entry name" value="PROKAR_LIPOPROTEIN"/>
    <property type="match status" value="1"/>
</dbReference>
<dbReference type="Pfam" id="PF04069">
    <property type="entry name" value="OpuAC"/>
    <property type="match status" value="1"/>
</dbReference>
<dbReference type="Proteomes" id="UP001145069">
    <property type="component" value="Unassembled WGS sequence"/>
</dbReference>
<keyword evidence="3" id="KW-1003">Cell membrane</keyword>
<evidence type="ECO:0000256" key="2">
    <source>
        <dbReference type="ARBA" id="ARBA00022448"/>
    </source>
</evidence>
<evidence type="ECO:0000256" key="6">
    <source>
        <dbReference type="SAM" id="SignalP"/>
    </source>
</evidence>
<comment type="caution">
    <text evidence="8">The sequence shown here is derived from an EMBL/GenBank/DDBJ whole genome shotgun (WGS) entry which is preliminary data.</text>
</comment>
<dbReference type="GO" id="GO:0043190">
    <property type="term" value="C:ATP-binding cassette (ABC) transporter complex"/>
    <property type="evidence" value="ECO:0007669"/>
    <property type="project" value="InterPro"/>
</dbReference>
<dbReference type="PANTHER" id="PTHR47737">
    <property type="entry name" value="GLYCINE BETAINE/PROLINE BETAINE TRANSPORT SYSTEM PERMEASE PROTEIN PROW"/>
    <property type="match status" value="1"/>
</dbReference>
<dbReference type="GO" id="GO:0015871">
    <property type="term" value="P:choline transport"/>
    <property type="evidence" value="ECO:0007669"/>
    <property type="project" value="TreeGrafter"/>
</dbReference>
<dbReference type="RefSeq" id="WP_272446338.1">
    <property type="nucleotide sequence ID" value="NZ_JAMQKC010000007.1"/>
</dbReference>
<evidence type="ECO:0000256" key="5">
    <source>
        <dbReference type="SAM" id="MobiDB-lite"/>
    </source>
</evidence>
<evidence type="ECO:0000313" key="8">
    <source>
        <dbReference type="EMBL" id="MDC3417271.1"/>
    </source>
</evidence>
<dbReference type="CDD" id="cd13639">
    <property type="entry name" value="PBP2_OpuAC_like"/>
    <property type="match status" value="1"/>
</dbReference>
<feature type="compositionally biased region" description="Acidic residues" evidence="5">
    <location>
        <begin position="28"/>
        <end position="55"/>
    </location>
</feature>
<organism evidence="8 9">
    <name type="scientific">Aquibacillus salsiterrae</name>
    <dbReference type="NCBI Taxonomy" id="2950439"/>
    <lineage>
        <taxon>Bacteria</taxon>
        <taxon>Bacillati</taxon>
        <taxon>Bacillota</taxon>
        <taxon>Bacilli</taxon>
        <taxon>Bacillales</taxon>
        <taxon>Bacillaceae</taxon>
        <taxon>Aquibacillus</taxon>
    </lineage>
</organism>
<evidence type="ECO:0000259" key="7">
    <source>
        <dbReference type="Pfam" id="PF04069"/>
    </source>
</evidence>
<dbReference type="SUPFAM" id="SSF53850">
    <property type="entry name" value="Periplasmic binding protein-like II"/>
    <property type="match status" value="1"/>
</dbReference>
<dbReference type="Gene3D" id="3.10.105.10">
    <property type="entry name" value="Dipeptide-binding Protein, Domain 3"/>
    <property type="match status" value="2"/>
</dbReference>
<dbReference type="InterPro" id="IPR007210">
    <property type="entry name" value="ABC_Gly_betaine_transp_sub-bd"/>
</dbReference>
<keyword evidence="9" id="KW-1185">Reference proteome</keyword>
<comment type="subcellular location">
    <subcellularLocation>
        <location evidence="1">Cell membrane</location>
    </subcellularLocation>
</comment>
<evidence type="ECO:0000256" key="1">
    <source>
        <dbReference type="ARBA" id="ARBA00004236"/>
    </source>
</evidence>
<protein>
    <submittedName>
        <fullName evidence="8">Glycine betaine ABC transporter substrate-binding protein</fullName>
    </submittedName>
</protein>
<reference evidence="8" key="1">
    <citation type="submission" date="2022-06" db="EMBL/GenBank/DDBJ databases">
        <title>Aquibacillus sp. a new bacterium isolated from soil saline samples.</title>
        <authorList>
            <person name="Galisteo C."/>
            <person name="De La Haba R."/>
            <person name="Sanchez-Porro C."/>
            <person name="Ventosa A."/>
        </authorList>
    </citation>
    <scope>NUCLEOTIDE SEQUENCE</scope>
    <source>
        <strain evidence="8">3ASR75-54</strain>
    </source>
</reference>